<evidence type="ECO:0000256" key="1">
    <source>
        <dbReference type="ARBA" id="ARBA00010515"/>
    </source>
</evidence>
<gene>
    <name evidence="4" type="ORF">RHGRI_019181</name>
</gene>
<keyword evidence="5" id="KW-1185">Reference proteome</keyword>
<keyword evidence="2" id="KW-0378">Hydrolase</keyword>
<protein>
    <recommendedName>
        <fullName evidence="3">Alpha/beta hydrolase fold-3 domain-containing protein</fullName>
    </recommendedName>
</protein>
<dbReference type="Proteomes" id="UP000823749">
    <property type="component" value="Chromosome 7"/>
</dbReference>
<dbReference type="InterPro" id="IPR013094">
    <property type="entry name" value="AB_hydrolase_3"/>
</dbReference>
<feature type="domain" description="Alpha/beta hydrolase fold-3" evidence="3">
    <location>
        <begin position="78"/>
        <end position="300"/>
    </location>
</feature>
<dbReference type="InterPro" id="IPR002168">
    <property type="entry name" value="Lipase_GDXG_HIS_AS"/>
</dbReference>
<dbReference type="SUPFAM" id="SSF53474">
    <property type="entry name" value="alpha/beta-Hydrolases"/>
    <property type="match status" value="1"/>
</dbReference>
<dbReference type="InterPro" id="IPR029058">
    <property type="entry name" value="AB_hydrolase_fold"/>
</dbReference>
<evidence type="ECO:0000313" key="4">
    <source>
        <dbReference type="EMBL" id="KAG5538514.1"/>
    </source>
</evidence>
<comment type="caution">
    <text evidence="4">The sequence shown here is derived from an EMBL/GenBank/DDBJ whole genome shotgun (WGS) entry which is preliminary data.</text>
</comment>
<dbReference type="AlphaFoldDB" id="A0AAV6JG07"/>
<proteinExistence type="inferred from homology"/>
<evidence type="ECO:0000313" key="5">
    <source>
        <dbReference type="Proteomes" id="UP000823749"/>
    </source>
</evidence>
<evidence type="ECO:0000259" key="3">
    <source>
        <dbReference type="Pfam" id="PF07859"/>
    </source>
</evidence>
<dbReference type="GO" id="GO:0016787">
    <property type="term" value="F:hydrolase activity"/>
    <property type="evidence" value="ECO:0007669"/>
    <property type="project" value="UniProtKB-KW"/>
</dbReference>
<accession>A0AAV6JG07</accession>
<dbReference type="Pfam" id="PF07859">
    <property type="entry name" value="Abhydrolase_3"/>
    <property type="match status" value="1"/>
</dbReference>
<dbReference type="PANTHER" id="PTHR23024:SF212">
    <property type="entry name" value="CARBOXYLESTERASE 9-RELATED"/>
    <property type="match status" value="1"/>
</dbReference>
<dbReference type="Gene3D" id="3.40.50.1820">
    <property type="entry name" value="alpha/beta hydrolase"/>
    <property type="match status" value="1"/>
</dbReference>
<comment type="similarity">
    <text evidence="1">Belongs to the 'GDXG' lipolytic enzyme family.</text>
</comment>
<organism evidence="4 5">
    <name type="scientific">Rhododendron griersonianum</name>
    <dbReference type="NCBI Taxonomy" id="479676"/>
    <lineage>
        <taxon>Eukaryota</taxon>
        <taxon>Viridiplantae</taxon>
        <taxon>Streptophyta</taxon>
        <taxon>Embryophyta</taxon>
        <taxon>Tracheophyta</taxon>
        <taxon>Spermatophyta</taxon>
        <taxon>Magnoliopsida</taxon>
        <taxon>eudicotyledons</taxon>
        <taxon>Gunneridae</taxon>
        <taxon>Pentapetalae</taxon>
        <taxon>asterids</taxon>
        <taxon>Ericales</taxon>
        <taxon>Ericaceae</taxon>
        <taxon>Ericoideae</taxon>
        <taxon>Rhodoreae</taxon>
        <taxon>Rhododendron</taxon>
    </lineage>
</organism>
<evidence type="ECO:0000256" key="2">
    <source>
        <dbReference type="ARBA" id="ARBA00022801"/>
    </source>
</evidence>
<dbReference type="EMBL" id="JACTNZ010000007">
    <property type="protein sequence ID" value="KAG5538514.1"/>
    <property type="molecule type" value="Genomic_DNA"/>
</dbReference>
<sequence>MPGFDAYDHLNISLNPDGTLNRLLKIPTLPATPDVLTPDQPTVSKDVTLDADKKTSLRIFRPTKLPSNDTSVTKLPIIIYVHGGGFIDFSPATAMVHDHCSKMAVEIPAVLVSVNYRLAPESRLPAQYEDAVDAILWVKKQAELGGEGDEWLRDYGDFSRCNLYGASNGANIVFHAALRAMDHNLEPMKITGLILNQPMFSGNKRTRSELKFATDQFLPLPAIDLYWHLSLPPGTDRDHRYSNPMADGPHREKIKSLGRCLVVGFGGDPMLDKQQAFVQMLILEGVQVEARFDNVGFHGIDLIDARRAAALLTFIKEFV</sequence>
<dbReference type="PROSITE" id="PS01173">
    <property type="entry name" value="LIPASE_GDXG_HIS"/>
    <property type="match status" value="1"/>
</dbReference>
<reference evidence="4" key="1">
    <citation type="submission" date="2020-08" db="EMBL/GenBank/DDBJ databases">
        <title>Plant Genome Project.</title>
        <authorList>
            <person name="Zhang R.-G."/>
        </authorList>
    </citation>
    <scope>NUCLEOTIDE SEQUENCE</scope>
    <source>
        <strain evidence="4">WSP0</strain>
        <tissue evidence="4">Leaf</tissue>
    </source>
</reference>
<dbReference type="PANTHER" id="PTHR23024">
    <property type="entry name" value="ARYLACETAMIDE DEACETYLASE"/>
    <property type="match status" value="1"/>
</dbReference>
<name>A0AAV6JG07_9ERIC</name>
<dbReference type="InterPro" id="IPR050466">
    <property type="entry name" value="Carboxylest/Gibb_receptor"/>
</dbReference>